<protein>
    <recommendedName>
        <fullName evidence="4">Hydrophobin</fullName>
    </recommendedName>
</protein>
<reference evidence="2" key="1">
    <citation type="submission" date="2023-03" db="EMBL/GenBank/DDBJ databases">
        <title>Massive genome expansion in bonnet fungi (Mycena s.s.) driven by repeated elements and novel gene families across ecological guilds.</title>
        <authorList>
            <consortium name="Lawrence Berkeley National Laboratory"/>
            <person name="Harder C.B."/>
            <person name="Miyauchi S."/>
            <person name="Viragh M."/>
            <person name="Kuo A."/>
            <person name="Thoen E."/>
            <person name="Andreopoulos B."/>
            <person name="Lu D."/>
            <person name="Skrede I."/>
            <person name="Drula E."/>
            <person name="Henrissat B."/>
            <person name="Morin E."/>
            <person name="Kohler A."/>
            <person name="Barry K."/>
            <person name="LaButti K."/>
            <person name="Morin E."/>
            <person name="Salamov A."/>
            <person name="Lipzen A."/>
            <person name="Mereny Z."/>
            <person name="Hegedus B."/>
            <person name="Baldrian P."/>
            <person name="Stursova M."/>
            <person name="Weitz H."/>
            <person name="Taylor A."/>
            <person name="Grigoriev I.V."/>
            <person name="Nagy L.G."/>
            <person name="Martin F."/>
            <person name="Kauserud H."/>
        </authorList>
    </citation>
    <scope>NUCLEOTIDE SEQUENCE</scope>
    <source>
        <strain evidence="2">9284</strain>
    </source>
</reference>
<dbReference type="Proteomes" id="UP001221142">
    <property type="component" value="Unassembled WGS sequence"/>
</dbReference>
<dbReference type="EMBL" id="JARKIF010000006">
    <property type="protein sequence ID" value="KAJ7636622.1"/>
    <property type="molecule type" value="Genomic_DNA"/>
</dbReference>
<evidence type="ECO:0008006" key="4">
    <source>
        <dbReference type="Google" id="ProtNLM"/>
    </source>
</evidence>
<evidence type="ECO:0000313" key="2">
    <source>
        <dbReference type="EMBL" id="KAJ7636622.1"/>
    </source>
</evidence>
<dbReference type="AlphaFoldDB" id="A0AAD7C1J6"/>
<evidence type="ECO:0000256" key="1">
    <source>
        <dbReference type="SAM" id="SignalP"/>
    </source>
</evidence>
<evidence type="ECO:0000313" key="3">
    <source>
        <dbReference type="Proteomes" id="UP001221142"/>
    </source>
</evidence>
<accession>A0AAD7C1J6</accession>
<name>A0AAD7C1J6_9AGAR</name>
<feature type="signal peptide" evidence="1">
    <location>
        <begin position="1"/>
        <end position="20"/>
    </location>
</feature>
<keyword evidence="1" id="KW-0732">Signal</keyword>
<sequence>MQFHASLLLILGLAAATVCAAPNPSVPTTDDECKSLGRSCELSSECCEAAGLPGFCLLMQDTRGPRRSFQTIARQLEACYLFVASEMNAFIWLLLHSKGWSRLSYLCGNNTAIGASSSEFLSVHEFGCFFDREQIPFGVPFTILVLRIHPRA</sequence>
<keyword evidence="3" id="KW-1185">Reference proteome</keyword>
<gene>
    <name evidence="2" type="ORF">FB45DRAFT_864645</name>
</gene>
<proteinExistence type="predicted"/>
<comment type="caution">
    <text evidence="2">The sequence shown here is derived from an EMBL/GenBank/DDBJ whole genome shotgun (WGS) entry which is preliminary data.</text>
</comment>
<feature type="chain" id="PRO_5041981012" description="Hydrophobin" evidence="1">
    <location>
        <begin position="21"/>
        <end position="152"/>
    </location>
</feature>
<organism evidence="2 3">
    <name type="scientific">Roridomyces roridus</name>
    <dbReference type="NCBI Taxonomy" id="1738132"/>
    <lineage>
        <taxon>Eukaryota</taxon>
        <taxon>Fungi</taxon>
        <taxon>Dikarya</taxon>
        <taxon>Basidiomycota</taxon>
        <taxon>Agaricomycotina</taxon>
        <taxon>Agaricomycetes</taxon>
        <taxon>Agaricomycetidae</taxon>
        <taxon>Agaricales</taxon>
        <taxon>Marasmiineae</taxon>
        <taxon>Mycenaceae</taxon>
        <taxon>Roridomyces</taxon>
    </lineage>
</organism>